<evidence type="ECO:0000313" key="11">
    <source>
        <dbReference type="EMBL" id="KRQ86985.1"/>
    </source>
</evidence>
<comment type="catalytic activity">
    <reaction evidence="9">
        <text>an NDP-alpha-D-glucose + (2R)-3-phosphoglycerate = (2R)-2-O-(alpha-D-glucopyranosyl)-3-phospho-glycerate + a ribonucleoside 5'-diphosphate + H(+)</text>
        <dbReference type="Rhea" id="RHEA:47244"/>
        <dbReference type="ChEBI" id="CHEBI:15378"/>
        <dbReference type="ChEBI" id="CHEBI:57930"/>
        <dbReference type="ChEBI" id="CHEBI:58272"/>
        <dbReference type="ChEBI" id="CHEBI:62600"/>
        <dbReference type="ChEBI" id="CHEBI:76533"/>
        <dbReference type="EC" id="2.4.1.266"/>
    </reaction>
    <physiologicalReaction direction="left-to-right" evidence="9">
        <dbReference type="Rhea" id="RHEA:47245"/>
    </physiologicalReaction>
</comment>
<name>A0A0R3JTX1_CALMK</name>
<evidence type="ECO:0000256" key="6">
    <source>
        <dbReference type="ARBA" id="ARBA00039022"/>
    </source>
</evidence>
<evidence type="ECO:0000256" key="1">
    <source>
        <dbReference type="ARBA" id="ARBA00001946"/>
    </source>
</evidence>
<dbReference type="STRING" id="908809.ABG79_01175"/>
<dbReference type="PANTHER" id="PTHR48090">
    <property type="entry name" value="UNDECAPRENYL-PHOSPHATE 4-DEOXY-4-FORMAMIDO-L-ARABINOSE TRANSFERASE-RELATED"/>
    <property type="match status" value="1"/>
</dbReference>
<evidence type="ECO:0000256" key="9">
    <source>
        <dbReference type="ARBA" id="ARBA00048997"/>
    </source>
</evidence>
<dbReference type="Proteomes" id="UP000052015">
    <property type="component" value="Unassembled WGS sequence"/>
</dbReference>
<comment type="cofactor">
    <cofactor evidence="1">
        <name>Mg(2+)</name>
        <dbReference type="ChEBI" id="CHEBI:18420"/>
    </cofactor>
</comment>
<evidence type="ECO:0000259" key="10">
    <source>
        <dbReference type="Pfam" id="PF00535"/>
    </source>
</evidence>
<evidence type="ECO:0000313" key="12">
    <source>
        <dbReference type="Proteomes" id="UP000052015"/>
    </source>
</evidence>
<comment type="catalytic activity">
    <reaction evidence="8">
        <text>(2R)-3-phosphoglycerate + UDP-alpha-D-glucose = (2R)-2-O-(alpha-D-glucopyranosyl)-3-phospho-glycerate + UDP + H(+)</text>
        <dbReference type="Rhea" id="RHEA:31319"/>
        <dbReference type="ChEBI" id="CHEBI:15378"/>
        <dbReference type="ChEBI" id="CHEBI:58223"/>
        <dbReference type="ChEBI" id="CHEBI:58272"/>
        <dbReference type="ChEBI" id="CHEBI:58885"/>
        <dbReference type="ChEBI" id="CHEBI:62600"/>
        <dbReference type="EC" id="2.4.1.266"/>
    </reaction>
    <physiologicalReaction direction="left-to-right" evidence="8">
        <dbReference type="Rhea" id="RHEA:31320"/>
    </physiologicalReaction>
</comment>
<dbReference type="InterPro" id="IPR029044">
    <property type="entry name" value="Nucleotide-diphossugar_trans"/>
</dbReference>
<accession>A0A0R3JTX1</accession>
<evidence type="ECO:0000256" key="8">
    <source>
        <dbReference type="ARBA" id="ARBA00048689"/>
    </source>
</evidence>
<dbReference type="SUPFAM" id="SSF53448">
    <property type="entry name" value="Nucleotide-diphospho-sugar transferases"/>
    <property type="match status" value="1"/>
</dbReference>
<dbReference type="EC" id="2.4.1.266" evidence="6"/>
<comment type="similarity">
    <text evidence="2">Belongs to the glycosyltransferase 2 family.</text>
</comment>
<dbReference type="AlphaFoldDB" id="A0A0R3JTX1"/>
<dbReference type="Pfam" id="PF00535">
    <property type="entry name" value="Glycos_transf_2"/>
    <property type="match status" value="1"/>
</dbReference>
<keyword evidence="4 11" id="KW-0808">Transferase</keyword>
<dbReference type="GO" id="GO:0016757">
    <property type="term" value="F:glycosyltransferase activity"/>
    <property type="evidence" value="ECO:0007669"/>
    <property type="project" value="UniProtKB-KW"/>
</dbReference>
<dbReference type="EMBL" id="LKHP01000005">
    <property type="protein sequence ID" value="KRQ86985.1"/>
    <property type="molecule type" value="Genomic_DNA"/>
</dbReference>
<keyword evidence="5" id="KW-0460">Magnesium</keyword>
<reference evidence="11 12" key="1">
    <citation type="submission" date="2015-09" db="EMBL/GenBank/DDBJ databases">
        <title>Draft genome sequence of a Caloramator mitchellensis, a moderate thermophile from the Great Artesian Basin of Australia.</title>
        <authorList>
            <person name="Patel B.K."/>
        </authorList>
    </citation>
    <scope>NUCLEOTIDE SEQUENCE [LARGE SCALE GENOMIC DNA]</scope>
    <source>
        <strain evidence="11 12">VF08</strain>
    </source>
</reference>
<evidence type="ECO:0000256" key="2">
    <source>
        <dbReference type="ARBA" id="ARBA00006739"/>
    </source>
</evidence>
<evidence type="ECO:0000256" key="3">
    <source>
        <dbReference type="ARBA" id="ARBA00022676"/>
    </source>
</evidence>
<dbReference type="InterPro" id="IPR001173">
    <property type="entry name" value="Glyco_trans_2-like"/>
</dbReference>
<protein>
    <recommendedName>
        <fullName evidence="7">Glucosyl-3-phosphoglycerate synthase</fullName>
        <ecNumber evidence="6">2.4.1.266</ecNumber>
    </recommendedName>
</protein>
<evidence type="ECO:0000256" key="7">
    <source>
        <dbReference type="ARBA" id="ARBA00040894"/>
    </source>
</evidence>
<dbReference type="Gene3D" id="3.90.550.10">
    <property type="entry name" value="Spore Coat Polysaccharide Biosynthesis Protein SpsA, Chain A"/>
    <property type="match status" value="1"/>
</dbReference>
<sequence length="209" mass="23227">MMKAVCIIPAYNEEKTIADVIDVVKSVDIINKVIVVSDGSTDNTATIARNHGAIVYELKENKGKGAAVKIGVDNADSELILLLDADLIGLTKEHVVDLLNPVLRDEADMTIGIFAKGRFATDLAQFVAPHLSGQRAVKKEIITKINNIDITRYGIEVALTKSVEREGYRVVNVELKDLTHIMKEEKLGFRKGFAARMKMYWDILRCLKM</sequence>
<dbReference type="PANTHER" id="PTHR48090:SF10">
    <property type="entry name" value="GLUCOSYL-3-PHOSPHOGLYCERATE SYNTHASE"/>
    <property type="match status" value="1"/>
</dbReference>
<keyword evidence="12" id="KW-1185">Reference proteome</keyword>
<gene>
    <name evidence="11" type="primary">crtQ</name>
    <name evidence="11" type="ORF">ABG79_01175</name>
</gene>
<proteinExistence type="inferred from homology"/>
<dbReference type="InterPro" id="IPR050256">
    <property type="entry name" value="Glycosyltransferase_2"/>
</dbReference>
<keyword evidence="3 11" id="KW-0328">Glycosyltransferase</keyword>
<feature type="domain" description="Glycosyltransferase 2-like" evidence="10">
    <location>
        <begin position="6"/>
        <end position="120"/>
    </location>
</feature>
<evidence type="ECO:0000256" key="4">
    <source>
        <dbReference type="ARBA" id="ARBA00022679"/>
    </source>
</evidence>
<comment type="caution">
    <text evidence="11">The sequence shown here is derived from an EMBL/GenBank/DDBJ whole genome shotgun (WGS) entry which is preliminary data.</text>
</comment>
<evidence type="ECO:0000256" key="5">
    <source>
        <dbReference type="ARBA" id="ARBA00022842"/>
    </source>
</evidence>
<dbReference type="PATRIC" id="fig|908809.3.peg.1184"/>
<organism evidence="11 12">
    <name type="scientific">Caloramator mitchellensis</name>
    <dbReference type="NCBI Taxonomy" id="908809"/>
    <lineage>
        <taxon>Bacteria</taxon>
        <taxon>Bacillati</taxon>
        <taxon>Bacillota</taxon>
        <taxon>Clostridia</taxon>
        <taxon>Eubacteriales</taxon>
        <taxon>Clostridiaceae</taxon>
        <taxon>Caloramator</taxon>
    </lineage>
</organism>